<dbReference type="InterPro" id="IPR041726">
    <property type="entry name" value="ACAD10_11_N"/>
</dbReference>
<sequence length="354" mass="37797">MQPEQIDRALVDFGVLAGWMDGEGLPGGPFEDVVPLAGGTQNVLVRFRRGGRDYVLRRGPAHLRARTNEVLRREARVLAALDGTDVPAPRLIAACPDERVMDGAVFYLMTPVEGFNASVALPELHSGDAAVRYEMGLNAARALSALGAVDHEAVGLSDFGKPEGFLERQVGRWMSELESYNALDGYPGPEIPGLDDVAAWLDANRPGTWRPGIMHGDYHLANLMYANDGPEVAAIVDWEMCTIGDPLLDLGWLLATWPVDGDESALLAGPLGAAGGLPSADELVATYAERADAVAGRDLSSITWYAVLACFKLGIVLEGTHARAFAGKAPKETGDLLHSITLGLFRRAQAFIAG</sequence>
<protein>
    <submittedName>
        <fullName evidence="2">Phosphotransferase family protein</fullName>
    </submittedName>
</protein>
<dbReference type="CDD" id="cd05154">
    <property type="entry name" value="ACAD10_11_N-like"/>
    <property type="match status" value="1"/>
</dbReference>
<comment type="caution">
    <text evidence="2">The sequence shown here is derived from an EMBL/GenBank/DDBJ whole genome shotgun (WGS) entry which is preliminary data.</text>
</comment>
<name>A0ABW2XT52_9ACTN</name>
<accession>A0ABW2XT52</accession>
<dbReference type="SUPFAM" id="SSF56112">
    <property type="entry name" value="Protein kinase-like (PK-like)"/>
    <property type="match status" value="1"/>
</dbReference>
<dbReference type="Gene3D" id="3.90.1200.10">
    <property type="match status" value="1"/>
</dbReference>
<dbReference type="RefSeq" id="WP_306440708.1">
    <property type="nucleotide sequence ID" value="NZ_CAACUY010000397.1"/>
</dbReference>
<evidence type="ECO:0000259" key="1">
    <source>
        <dbReference type="Pfam" id="PF01636"/>
    </source>
</evidence>
<evidence type="ECO:0000313" key="3">
    <source>
        <dbReference type="Proteomes" id="UP001597063"/>
    </source>
</evidence>
<dbReference type="Pfam" id="PF01636">
    <property type="entry name" value="APH"/>
    <property type="match status" value="1"/>
</dbReference>
<proteinExistence type="predicted"/>
<dbReference type="PANTHER" id="PTHR21310">
    <property type="entry name" value="AMINOGLYCOSIDE PHOSPHOTRANSFERASE-RELATED-RELATED"/>
    <property type="match status" value="1"/>
</dbReference>
<dbReference type="InterPro" id="IPR002575">
    <property type="entry name" value="Aminoglycoside_PTrfase"/>
</dbReference>
<keyword evidence="3" id="KW-1185">Reference proteome</keyword>
<dbReference type="PANTHER" id="PTHR21310:SF40">
    <property type="entry name" value="AMINOGLYCOSIDE PHOSPHOTRANSFERASE DOMAIN-CONTAINING PROTEIN-RELATED"/>
    <property type="match status" value="1"/>
</dbReference>
<dbReference type="InterPro" id="IPR011009">
    <property type="entry name" value="Kinase-like_dom_sf"/>
</dbReference>
<evidence type="ECO:0000313" key="2">
    <source>
        <dbReference type="EMBL" id="MFD0687491.1"/>
    </source>
</evidence>
<dbReference type="Gene3D" id="3.30.200.20">
    <property type="entry name" value="Phosphorylase Kinase, domain 1"/>
    <property type="match status" value="1"/>
</dbReference>
<dbReference type="EMBL" id="JBHTGP010000012">
    <property type="protein sequence ID" value="MFD0687491.1"/>
    <property type="molecule type" value="Genomic_DNA"/>
</dbReference>
<feature type="domain" description="Aminoglycoside phosphotransferase" evidence="1">
    <location>
        <begin position="33"/>
        <end position="276"/>
    </location>
</feature>
<reference evidence="3" key="1">
    <citation type="journal article" date="2019" name="Int. J. Syst. Evol. Microbiol.">
        <title>The Global Catalogue of Microorganisms (GCM) 10K type strain sequencing project: providing services to taxonomists for standard genome sequencing and annotation.</title>
        <authorList>
            <consortium name="The Broad Institute Genomics Platform"/>
            <consortium name="The Broad Institute Genome Sequencing Center for Infectious Disease"/>
            <person name="Wu L."/>
            <person name="Ma J."/>
        </authorList>
    </citation>
    <scope>NUCLEOTIDE SEQUENCE [LARGE SCALE GENOMIC DNA]</scope>
    <source>
        <strain evidence="3">JCM 9371</strain>
    </source>
</reference>
<dbReference type="Proteomes" id="UP001597063">
    <property type="component" value="Unassembled WGS sequence"/>
</dbReference>
<gene>
    <name evidence="2" type="ORF">ACFQZM_23545</name>
</gene>
<organism evidence="2 3">
    <name type="scientific">Actinomadura fibrosa</name>
    <dbReference type="NCBI Taxonomy" id="111802"/>
    <lineage>
        <taxon>Bacteria</taxon>
        <taxon>Bacillati</taxon>
        <taxon>Actinomycetota</taxon>
        <taxon>Actinomycetes</taxon>
        <taxon>Streptosporangiales</taxon>
        <taxon>Thermomonosporaceae</taxon>
        <taxon>Actinomadura</taxon>
    </lineage>
</organism>
<dbReference type="InterPro" id="IPR051678">
    <property type="entry name" value="AGP_Transferase"/>
</dbReference>